<dbReference type="Proteomes" id="UP000598032">
    <property type="component" value="Unassembled WGS sequence"/>
</dbReference>
<dbReference type="Pfam" id="PF13561">
    <property type="entry name" value="adh_short_C2"/>
    <property type="match status" value="1"/>
</dbReference>
<feature type="domain" description="Ketoreductase" evidence="3">
    <location>
        <begin position="9"/>
        <end position="189"/>
    </location>
</feature>
<evidence type="ECO:0000256" key="2">
    <source>
        <dbReference type="ARBA" id="ARBA00023002"/>
    </source>
</evidence>
<protein>
    <submittedName>
        <fullName evidence="4">5-keto-D-gluconate 5-reductase</fullName>
        <ecNumber evidence="4">1.1.1.69</ecNumber>
    </submittedName>
</protein>
<keyword evidence="5" id="KW-1185">Reference proteome</keyword>
<comment type="caution">
    <text evidence="4">The sequence shown here is derived from an EMBL/GenBank/DDBJ whole genome shotgun (WGS) entry which is preliminary data.</text>
</comment>
<dbReference type="NCBIfam" id="NF005559">
    <property type="entry name" value="PRK07231.1"/>
    <property type="match status" value="1"/>
</dbReference>
<dbReference type="EMBL" id="CAJHCP010000004">
    <property type="protein sequence ID" value="CAD6528613.1"/>
    <property type="molecule type" value="Genomic_DNA"/>
</dbReference>
<dbReference type="EC" id="1.1.1.69" evidence="4"/>
<evidence type="ECO:0000259" key="3">
    <source>
        <dbReference type="SMART" id="SM00822"/>
    </source>
</evidence>
<accession>A0ABN7HR36</accession>
<dbReference type="InterPro" id="IPR036291">
    <property type="entry name" value="NAD(P)-bd_dom_sf"/>
</dbReference>
<keyword evidence="2 4" id="KW-0560">Oxidoreductase</keyword>
<dbReference type="PANTHER" id="PTHR43943:SF17">
    <property type="entry name" value="3-PHENYLPROPIONATE-DIHYDRODIOL_CINNAMIC ACID-DIHYDRODIOL DEHYDROGENASE"/>
    <property type="match status" value="1"/>
</dbReference>
<dbReference type="SUPFAM" id="SSF51735">
    <property type="entry name" value="NAD(P)-binding Rossmann-fold domains"/>
    <property type="match status" value="1"/>
</dbReference>
<gene>
    <name evidence="4" type="primary">idnO_1</name>
    <name evidence="4" type="ORF">LMG28140_02158</name>
</gene>
<dbReference type="CDD" id="cd05233">
    <property type="entry name" value="SDR_c"/>
    <property type="match status" value="1"/>
</dbReference>
<dbReference type="PANTHER" id="PTHR43943">
    <property type="entry name" value="DEHYDROGENASE/REDUCTASE (SDR FAMILY) MEMBER 4"/>
    <property type="match status" value="1"/>
</dbReference>
<dbReference type="GO" id="GO:0008874">
    <property type="term" value="F:gluconate 5-dehydrogenase activity"/>
    <property type="evidence" value="ECO:0007669"/>
    <property type="project" value="UniProtKB-EC"/>
</dbReference>
<organism evidence="4 5">
    <name type="scientific">Paraburkholderia metrosideri</name>
    <dbReference type="NCBI Taxonomy" id="580937"/>
    <lineage>
        <taxon>Bacteria</taxon>
        <taxon>Pseudomonadati</taxon>
        <taxon>Pseudomonadota</taxon>
        <taxon>Betaproteobacteria</taxon>
        <taxon>Burkholderiales</taxon>
        <taxon>Burkholderiaceae</taxon>
        <taxon>Paraburkholderia</taxon>
    </lineage>
</organism>
<evidence type="ECO:0000313" key="4">
    <source>
        <dbReference type="EMBL" id="CAD6528613.1"/>
    </source>
</evidence>
<dbReference type="PRINTS" id="PR00081">
    <property type="entry name" value="GDHRDH"/>
</dbReference>
<dbReference type="SMART" id="SM00822">
    <property type="entry name" value="PKS_KR"/>
    <property type="match status" value="1"/>
</dbReference>
<dbReference type="InterPro" id="IPR002347">
    <property type="entry name" value="SDR_fam"/>
</dbReference>
<evidence type="ECO:0000256" key="1">
    <source>
        <dbReference type="ARBA" id="ARBA00006484"/>
    </source>
</evidence>
<reference evidence="4 5" key="1">
    <citation type="submission" date="2020-10" db="EMBL/GenBank/DDBJ databases">
        <authorList>
            <person name="Peeters C."/>
        </authorList>
    </citation>
    <scope>NUCLEOTIDE SEQUENCE [LARGE SCALE GENOMIC DNA]</scope>
    <source>
        <strain evidence="4 5">LMG 28140</strain>
    </source>
</reference>
<dbReference type="Gene3D" id="3.40.50.720">
    <property type="entry name" value="NAD(P)-binding Rossmann-like Domain"/>
    <property type="match status" value="1"/>
</dbReference>
<dbReference type="RefSeq" id="WP_201642256.1">
    <property type="nucleotide sequence ID" value="NZ_CAJHCP010000004.1"/>
</dbReference>
<dbReference type="InterPro" id="IPR057326">
    <property type="entry name" value="KR_dom"/>
</dbReference>
<proteinExistence type="inferred from homology"/>
<name>A0ABN7HR36_9BURK</name>
<evidence type="ECO:0000313" key="5">
    <source>
        <dbReference type="Proteomes" id="UP000598032"/>
    </source>
</evidence>
<sequence length="252" mass="26440">MDSLDLSGKVAVITGATKGMGFAIADALGSAGASLVVSGRTARSAADAQGRLKLKEYRVRALTIDVGNPQSVETFAEQAKDAFGRVDILVLNAAANTPDGPMLARTADEFDTVMATNVRSALMLVNLLAPGMVERKDGSIMFMSSRVAKRGTALLGLYALAKAAIDQYVRNLALELGPSNINVNSICPGPVRTEFSRILWEDPAREAQISSAIPMRRIGEPQDVAGLALLLASPAGRFIHGQNISVDGGMTA</sequence>
<comment type="similarity">
    <text evidence="1">Belongs to the short-chain dehydrogenases/reductases (SDR) family.</text>
</comment>